<dbReference type="RefSeq" id="WP_208915910.1">
    <property type="nucleotide sequence ID" value="NZ_LT840184.1"/>
</dbReference>
<accession>A0A1X7HRQ0</accession>
<reference evidence="2 3" key="1">
    <citation type="submission" date="2017-04" db="EMBL/GenBank/DDBJ databases">
        <authorList>
            <person name="Afonso C.L."/>
            <person name="Miller P.J."/>
            <person name="Scott M.A."/>
            <person name="Spackman E."/>
            <person name="Goraichik I."/>
            <person name="Dimitrov K.M."/>
            <person name="Suarez D.L."/>
            <person name="Swayne D.E."/>
        </authorList>
    </citation>
    <scope>NUCLEOTIDE SEQUENCE [LARGE SCALE GENOMIC DNA]</scope>
    <source>
        <strain evidence="2 3">N3/975</strain>
    </source>
</reference>
<comment type="similarity">
    <text evidence="1">Belongs to the PspA/Vipp/IM30 family.</text>
</comment>
<dbReference type="STRING" id="1313296.SAMN05661091_5273"/>
<keyword evidence="3" id="KW-1185">Reference proteome</keyword>
<gene>
    <name evidence="2" type="ORF">SAMN05661091_5273</name>
</gene>
<evidence type="ECO:0000313" key="3">
    <source>
        <dbReference type="Proteomes" id="UP000192940"/>
    </source>
</evidence>
<dbReference type="InterPro" id="IPR007157">
    <property type="entry name" value="PspA_VIPP1"/>
</dbReference>
<sequence>MGVFGRVKEIAVADIHHMLDRMEDPIPMAKQYIRQVEEQLDHTRQALIQQLAAEQKYDVMIARAKEMVGKRLRQAELAVERDEEPIAEIAVQDKLYHERLVQEYEGQREVIRQQADLLRKQTVQLTDMHQDLQNRLFFLVSRIDAAQSMKSAYSTLTNLDTDRVARGFTRVEEKLCYLERSMNVRQYGSAASHPAEKLDVFEAQEDIKAELDRIKEAKGKSE</sequence>
<evidence type="ECO:0000313" key="2">
    <source>
        <dbReference type="EMBL" id="SMF90880.1"/>
    </source>
</evidence>
<dbReference type="EMBL" id="LT840184">
    <property type="protein sequence ID" value="SMF90880.1"/>
    <property type="molecule type" value="Genomic_DNA"/>
</dbReference>
<protein>
    <submittedName>
        <fullName evidence="2">Phage shock protein A (PspA) family protein</fullName>
    </submittedName>
</protein>
<dbReference type="PANTHER" id="PTHR31088:SF6">
    <property type="entry name" value="PHAGE SHOCK PROTEIN A"/>
    <property type="match status" value="1"/>
</dbReference>
<evidence type="ECO:0000256" key="1">
    <source>
        <dbReference type="ARBA" id="ARBA00043985"/>
    </source>
</evidence>
<dbReference type="Proteomes" id="UP000192940">
    <property type="component" value="Chromosome I"/>
</dbReference>
<dbReference type="Pfam" id="PF04012">
    <property type="entry name" value="PspA_IM30"/>
    <property type="match status" value="1"/>
</dbReference>
<proteinExistence type="inferred from homology"/>
<dbReference type="PANTHER" id="PTHR31088">
    <property type="entry name" value="MEMBRANE-ASSOCIATED PROTEIN VIPP1, CHLOROPLASTIC"/>
    <property type="match status" value="1"/>
</dbReference>
<dbReference type="AlphaFoldDB" id="A0A1X7HRQ0"/>
<organism evidence="2 3">
    <name type="scientific">Paenibacillus uliginis N3/975</name>
    <dbReference type="NCBI Taxonomy" id="1313296"/>
    <lineage>
        <taxon>Bacteria</taxon>
        <taxon>Bacillati</taxon>
        <taxon>Bacillota</taxon>
        <taxon>Bacilli</taxon>
        <taxon>Bacillales</taxon>
        <taxon>Paenibacillaceae</taxon>
        <taxon>Paenibacillus</taxon>
    </lineage>
</organism>
<name>A0A1X7HRQ0_9BACL</name>